<gene>
    <name evidence="1" type="ORF">UFOVP208_45</name>
</gene>
<protein>
    <submittedName>
        <fullName evidence="1">Uncharacterized protein</fullName>
    </submittedName>
</protein>
<name>A0A6J7WJW3_9CAUD</name>
<accession>A0A6J7WJW3</accession>
<sequence length="788" mass="90810">MITEIFVEDNKIDINNDIDALLTFAIDDIKDFSSRNCNFSKTLVIPGTARNNKVFNNVFELGQTGLYNDASPNVNINYNIAKSVRCVIFQSNIQIFKGVFRIMEIIVDNDAIEYECSVYGELGGLISAIGAAKLEDLDFSNYDHQYTISNIVDSWTHGTQSISYSVDFYSPNIINIAFVNLTNFYIGQTITLSGTSYNDGSYLILNIEYGGSGGGAYSKITVNNAITDESPLITTLFTYNNTGAGYYYPLIDYGNYSNDKVNWDYKTFRPALYAKDYLHKIFNAAKYDFYAPFFDNSIFTSLIIPYNQKILNSYKTQSLIFNSQGISDQFRYCVPTFYNTFDWNTFYNYLGLFITTDNQIYKWTGSTSNFRLTSNSSLGIYHYDAFSTIDCYIGLLKNGTEIYQSNMIHTNWNGLGGHLEYGTLLMDYTFDLDNNDEIQFKLHIKGSKLDIHGFNDTYATVYTINCNTQINTTTPFLQPIALNDNIRMNDCIPRNILQKDFLASIVKMFNLYIYEDPIETRLIKIAPFIQFYDLDPDHALDWSYKLDYSKPLSIKPLSEVNARYYLYEYKSDTDFYNDQYKKRFNKTYGSFRFDTEYEFAHEDKKIDLIFSGTPLVAYDPNEKVYPTIFKRNGNPGSYVEEQIDSNIRILQANKLNASSWYISAEGTNYTQTTYGYAGSFDNPYNISSDINFGVQDEYYYQIPPSSSLTTNLFTSLWLPYMYEIIDQDSRMLTATFRLNEQDINMLDFSKLIMINGVLYRLNKISDYNANARDTCKVELLKVIQLNYA</sequence>
<evidence type="ECO:0000313" key="1">
    <source>
        <dbReference type="EMBL" id="CAB5218057.1"/>
    </source>
</evidence>
<dbReference type="EMBL" id="LR798248">
    <property type="protein sequence ID" value="CAB5218057.1"/>
    <property type="molecule type" value="Genomic_DNA"/>
</dbReference>
<reference evidence="1" key="1">
    <citation type="submission" date="2020-05" db="EMBL/GenBank/DDBJ databases">
        <authorList>
            <person name="Chiriac C."/>
            <person name="Salcher M."/>
            <person name="Ghai R."/>
            <person name="Kavagutti S V."/>
        </authorList>
    </citation>
    <scope>NUCLEOTIDE SEQUENCE</scope>
</reference>
<proteinExistence type="predicted"/>
<organism evidence="1">
    <name type="scientific">uncultured Caudovirales phage</name>
    <dbReference type="NCBI Taxonomy" id="2100421"/>
    <lineage>
        <taxon>Viruses</taxon>
        <taxon>Duplodnaviria</taxon>
        <taxon>Heunggongvirae</taxon>
        <taxon>Uroviricota</taxon>
        <taxon>Caudoviricetes</taxon>
        <taxon>Peduoviridae</taxon>
        <taxon>Maltschvirus</taxon>
        <taxon>Maltschvirus maltsch</taxon>
    </lineage>
</organism>